<accession>A0A4Y7TSS8</accession>
<organism evidence="2 3">
    <name type="scientific">Coprinellus micaceus</name>
    <name type="common">Glistening ink-cap mushroom</name>
    <name type="synonym">Coprinus micaceus</name>
    <dbReference type="NCBI Taxonomy" id="71717"/>
    <lineage>
        <taxon>Eukaryota</taxon>
        <taxon>Fungi</taxon>
        <taxon>Dikarya</taxon>
        <taxon>Basidiomycota</taxon>
        <taxon>Agaricomycotina</taxon>
        <taxon>Agaricomycetes</taxon>
        <taxon>Agaricomycetidae</taxon>
        <taxon>Agaricales</taxon>
        <taxon>Agaricineae</taxon>
        <taxon>Psathyrellaceae</taxon>
        <taxon>Coprinellus</taxon>
    </lineage>
</organism>
<sequence>MANPWNYQPYSAPINPYPWGVQNQFGAGYPVQQPPQMQWGGGGAAYADPYQGRPPVVSQTSKKYPHLNPILAADTTLLRFDIKRRPRSEILTSTYYTSRNVPAKAMPTYHFRLISKAFPWAIDIHSSANVNITCETVWDALYAGLQEPIVDSEWGFLIKDKKKMEELEKAVKKRLEAEPGGDKRPKRIDYLGDVTLFKGLERDEEYEELRHLPHSHVIPDTWLVKLTS</sequence>
<dbReference type="EMBL" id="QPFP01000004">
    <property type="protein sequence ID" value="TEB37216.1"/>
    <property type="molecule type" value="Genomic_DNA"/>
</dbReference>
<dbReference type="STRING" id="71717.A0A4Y7TSS8"/>
<evidence type="ECO:0000313" key="2">
    <source>
        <dbReference type="EMBL" id="TEB37216.1"/>
    </source>
</evidence>
<protein>
    <recommendedName>
        <fullName evidence="1">DUF6699 domain-containing protein</fullName>
    </recommendedName>
</protein>
<dbReference type="Pfam" id="PF20415">
    <property type="entry name" value="DUF6699"/>
    <property type="match status" value="1"/>
</dbReference>
<comment type="caution">
    <text evidence="2">The sequence shown here is derived from an EMBL/GenBank/DDBJ whole genome shotgun (WGS) entry which is preliminary data.</text>
</comment>
<name>A0A4Y7TSS8_COPMI</name>
<feature type="domain" description="DUF6699" evidence="1">
    <location>
        <begin position="78"/>
        <end position="203"/>
    </location>
</feature>
<reference evidence="2 3" key="1">
    <citation type="journal article" date="2019" name="Nat. Ecol. Evol.">
        <title>Megaphylogeny resolves global patterns of mushroom evolution.</title>
        <authorList>
            <person name="Varga T."/>
            <person name="Krizsan K."/>
            <person name="Foldi C."/>
            <person name="Dima B."/>
            <person name="Sanchez-Garcia M."/>
            <person name="Sanchez-Ramirez S."/>
            <person name="Szollosi G.J."/>
            <person name="Szarkandi J.G."/>
            <person name="Papp V."/>
            <person name="Albert L."/>
            <person name="Andreopoulos W."/>
            <person name="Angelini C."/>
            <person name="Antonin V."/>
            <person name="Barry K.W."/>
            <person name="Bougher N.L."/>
            <person name="Buchanan P."/>
            <person name="Buyck B."/>
            <person name="Bense V."/>
            <person name="Catcheside P."/>
            <person name="Chovatia M."/>
            <person name="Cooper J."/>
            <person name="Damon W."/>
            <person name="Desjardin D."/>
            <person name="Finy P."/>
            <person name="Geml J."/>
            <person name="Haridas S."/>
            <person name="Hughes K."/>
            <person name="Justo A."/>
            <person name="Karasinski D."/>
            <person name="Kautmanova I."/>
            <person name="Kiss B."/>
            <person name="Kocsube S."/>
            <person name="Kotiranta H."/>
            <person name="LaButti K.M."/>
            <person name="Lechner B.E."/>
            <person name="Liimatainen K."/>
            <person name="Lipzen A."/>
            <person name="Lukacs Z."/>
            <person name="Mihaltcheva S."/>
            <person name="Morgado L.N."/>
            <person name="Niskanen T."/>
            <person name="Noordeloos M.E."/>
            <person name="Ohm R.A."/>
            <person name="Ortiz-Santana B."/>
            <person name="Ovrebo C."/>
            <person name="Racz N."/>
            <person name="Riley R."/>
            <person name="Savchenko A."/>
            <person name="Shiryaev A."/>
            <person name="Soop K."/>
            <person name="Spirin V."/>
            <person name="Szebenyi C."/>
            <person name="Tomsovsky M."/>
            <person name="Tulloss R.E."/>
            <person name="Uehling J."/>
            <person name="Grigoriev I.V."/>
            <person name="Vagvolgyi C."/>
            <person name="Papp T."/>
            <person name="Martin F.M."/>
            <person name="Miettinen O."/>
            <person name="Hibbett D.S."/>
            <person name="Nagy L.G."/>
        </authorList>
    </citation>
    <scope>NUCLEOTIDE SEQUENCE [LARGE SCALE GENOMIC DNA]</scope>
    <source>
        <strain evidence="2 3">FP101781</strain>
    </source>
</reference>
<keyword evidence="3" id="KW-1185">Reference proteome</keyword>
<proteinExistence type="predicted"/>
<gene>
    <name evidence="2" type="ORF">FA13DRAFT_1786406</name>
</gene>
<dbReference type="Proteomes" id="UP000298030">
    <property type="component" value="Unassembled WGS sequence"/>
</dbReference>
<dbReference type="AlphaFoldDB" id="A0A4Y7TSS8"/>
<evidence type="ECO:0000259" key="1">
    <source>
        <dbReference type="Pfam" id="PF20415"/>
    </source>
</evidence>
<dbReference type="InterPro" id="IPR046522">
    <property type="entry name" value="DUF6699"/>
</dbReference>
<evidence type="ECO:0000313" key="3">
    <source>
        <dbReference type="Proteomes" id="UP000298030"/>
    </source>
</evidence>
<dbReference type="OrthoDB" id="21474at2759"/>